<proteinExistence type="predicted"/>
<reference evidence="2" key="1">
    <citation type="submission" date="2018-05" db="EMBL/GenBank/DDBJ databases">
        <authorList>
            <person name="Lanie J.A."/>
            <person name="Ng W.-L."/>
            <person name="Kazmierczak K.M."/>
            <person name="Andrzejewski T.M."/>
            <person name="Davidsen T.M."/>
            <person name="Wayne K.J."/>
            <person name="Tettelin H."/>
            <person name="Glass J.I."/>
            <person name="Rusch D."/>
            <person name="Podicherti R."/>
            <person name="Tsui H.-C.T."/>
            <person name="Winkler M.E."/>
        </authorList>
    </citation>
    <scope>NUCLEOTIDE SEQUENCE</scope>
</reference>
<dbReference type="InterPro" id="IPR050678">
    <property type="entry name" value="DNA_Partitioning_ATPase"/>
</dbReference>
<dbReference type="PANTHER" id="PTHR13696">
    <property type="entry name" value="P-LOOP CONTAINING NUCLEOSIDE TRIPHOSPHATE HYDROLASE"/>
    <property type="match status" value="1"/>
</dbReference>
<organism evidence="2">
    <name type="scientific">marine metagenome</name>
    <dbReference type="NCBI Taxonomy" id="408172"/>
    <lineage>
        <taxon>unclassified sequences</taxon>
        <taxon>metagenomes</taxon>
        <taxon>ecological metagenomes</taxon>
    </lineage>
</organism>
<sequence>MMLGMFRKNRRARVIAVANQKGGVGKTTTTINLGAAMAESDKRILVVDLDPQANATTGLGISNRGIQGSIYEVIIQQTTVSEVICTTEVPNLEVVPSSLALAGAEIELVTAFSREHRLERALETVADDYDVILIDCPPALGLLTVNALVAAQEVLVPIQCEYYALEGLGQLVGNVDLVRANLNPDLKISTIALVMYDARTNLSEQVAEEVRTFFGDKVCRQVIPRSVRLSEAPSFGQPITVFDPTCRGAVAYRQLAKEVLR</sequence>
<dbReference type="CDD" id="cd02042">
    <property type="entry name" value="ParAB_family"/>
    <property type="match status" value="1"/>
</dbReference>
<accession>A0A381RTF9</accession>
<dbReference type="PANTHER" id="PTHR13696:SF52">
    <property type="entry name" value="PARA FAMILY PROTEIN CT_582"/>
    <property type="match status" value="1"/>
</dbReference>
<dbReference type="SUPFAM" id="SSF52540">
    <property type="entry name" value="P-loop containing nucleoside triphosphate hydrolases"/>
    <property type="match status" value="1"/>
</dbReference>
<dbReference type="FunFam" id="3.40.50.300:FF:000285">
    <property type="entry name" value="Sporulation initiation inhibitor Soj"/>
    <property type="match status" value="1"/>
</dbReference>
<dbReference type="Pfam" id="PF13614">
    <property type="entry name" value="AAA_31"/>
    <property type="match status" value="1"/>
</dbReference>
<evidence type="ECO:0000259" key="1">
    <source>
        <dbReference type="Pfam" id="PF13614"/>
    </source>
</evidence>
<dbReference type="InterPro" id="IPR025669">
    <property type="entry name" value="AAA_dom"/>
</dbReference>
<dbReference type="PIRSF" id="PIRSF009320">
    <property type="entry name" value="Nuc_binding_HP_1000"/>
    <property type="match status" value="1"/>
</dbReference>
<dbReference type="Gene3D" id="3.40.50.300">
    <property type="entry name" value="P-loop containing nucleotide triphosphate hydrolases"/>
    <property type="match status" value="1"/>
</dbReference>
<feature type="domain" description="AAA" evidence="1">
    <location>
        <begin position="13"/>
        <end position="188"/>
    </location>
</feature>
<protein>
    <recommendedName>
        <fullName evidence="1">AAA domain-containing protein</fullName>
    </recommendedName>
</protein>
<dbReference type="AlphaFoldDB" id="A0A381RTF9"/>
<evidence type="ECO:0000313" key="2">
    <source>
        <dbReference type="EMBL" id="SUZ95166.1"/>
    </source>
</evidence>
<dbReference type="InterPro" id="IPR027417">
    <property type="entry name" value="P-loop_NTPase"/>
</dbReference>
<dbReference type="EMBL" id="UINC01002301">
    <property type="protein sequence ID" value="SUZ95166.1"/>
    <property type="molecule type" value="Genomic_DNA"/>
</dbReference>
<name>A0A381RTF9_9ZZZZ</name>
<gene>
    <name evidence="2" type="ORF">METZ01_LOCUS48020</name>
</gene>